<keyword evidence="10" id="KW-0472">Membrane</keyword>
<accession>A0A6C2D5Q3</accession>
<evidence type="ECO:0000256" key="2">
    <source>
        <dbReference type="ARBA" id="ARBA00012438"/>
    </source>
</evidence>
<organism evidence="15 16">
    <name type="scientific">Zoogloea oleivorans</name>
    <dbReference type="NCBI Taxonomy" id="1552750"/>
    <lineage>
        <taxon>Bacteria</taxon>
        <taxon>Pseudomonadati</taxon>
        <taxon>Pseudomonadota</taxon>
        <taxon>Betaproteobacteria</taxon>
        <taxon>Rhodocyclales</taxon>
        <taxon>Zoogloeaceae</taxon>
        <taxon>Zoogloea</taxon>
    </lineage>
</organism>
<dbReference type="CDD" id="cd12914">
    <property type="entry name" value="PDC1_DGC_like"/>
    <property type="match status" value="1"/>
</dbReference>
<dbReference type="InterPro" id="IPR036097">
    <property type="entry name" value="HisK_dim/P_sf"/>
</dbReference>
<dbReference type="InterPro" id="IPR000014">
    <property type="entry name" value="PAS"/>
</dbReference>
<dbReference type="CDD" id="cd16922">
    <property type="entry name" value="HATPase_EvgS-ArcB-TorS-like"/>
    <property type="match status" value="1"/>
</dbReference>
<dbReference type="PROSITE" id="PS50110">
    <property type="entry name" value="RESPONSE_REGULATORY"/>
    <property type="match status" value="1"/>
</dbReference>
<gene>
    <name evidence="15" type="ORF">ETQ85_03215</name>
</gene>
<dbReference type="CDD" id="cd17546">
    <property type="entry name" value="REC_hyHK_CKI1_RcsC-like"/>
    <property type="match status" value="1"/>
</dbReference>
<dbReference type="SUPFAM" id="SSF55874">
    <property type="entry name" value="ATPase domain of HSP90 chaperone/DNA topoisomerase II/histidine kinase"/>
    <property type="match status" value="1"/>
</dbReference>
<evidence type="ECO:0000259" key="14">
    <source>
        <dbReference type="PROSITE" id="PS50113"/>
    </source>
</evidence>
<feature type="domain" description="PAC" evidence="14">
    <location>
        <begin position="683"/>
        <end position="736"/>
    </location>
</feature>
<dbReference type="PROSITE" id="PS50109">
    <property type="entry name" value="HIS_KIN"/>
    <property type="match status" value="1"/>
</dbReference>
<evidence type="ECO:0000256" key="5">
    <source>
        <dbReference type="ARBA" id="ARBA00022777"/>
    </source>
</evidence>
<comment type="caution">
    <text evidence="15">The sequence shown here is derived from an EMBL/GenBank/DDBJ whole genome shotgun (WGS) entry which is preliminary data.</text>
</comment>
<dbReference type="InterPro" id="IPR005467">
    <property type="entry name" value="His_kinase_dom"/>
</dbReference>
<dbReference type="InterPro" id="IPR001610">
    <property type="entry name" value="PAC"/>
</dbReference>
<evidence type="ECO:0000313" key="16">
    <source>
        <dbReference type="Proteomes" id="UP000389128"/>
    </source>
</evidence>
<dbReference type="Gene3D" id="3.30.565.10">
    <property type="entry name" value="Histidine kinase-like ATPase, C-terminal domain"/>
    <property type="match status" value="1"/>
</dbReference>
<name>A0A6C2D5Q3_9RHOO</name>
<dbReference type="InterPro" id="IPR003661">
    <property type="entry name" value="HisK_dim/P_dom"/>
</dbReference>
<comment type="catalytic activity">
    <reaction evidence="1">
        <text>ATP + protein L-histidine = ADP + protein N-phospho-L-histidine.</text>
        <dbReference type="EC" id="2.7.13.3"/>
    </reaction>
</comment>
<dbReference type="InterPro" id="IPR035965">
    <property type="entry name" value="PAS-like_dom_sf"/>
</dbReference>
<feature type="domain" description="PAC" evidence="14">
    <location>
        <begin position="432"/>
        <end position="484"/>
    </location>
</feature>
<dbReference type="RefSeq" id="WP_148577600.1">
    <property type="nucleotide sequence ID" value="NZ_JAVEUW010000070.1"/>
</dbReference>
<dbReference type="InterPro" id="IPR004358">
    <property type="entry name" value="Sig_transdc_His_kin-like_C"/>
</dbReference>
<dbReference type="SMART" id="SM00448">
    <property type="entry name" value="REC"/>
    <property type="match status" value="1"/>
</dbReference>
<evidence type="ECO:0000256" key="3">
    <source>
        <dbReference type="ARBA" id="ARBA00022553"/>
    </source>
</evidence>
<evidence type="ECO:0000259" key="13">
    <source>
        <dbReference type="PROSITE" id="PS50112"/>
    </source>
</evidence>
<feature type="domain" description="Response regulatory" evidence="12">
    <location>
        <begin position="1018"/>
        <end position="1135"/>
    </location>
</feature>
<keyword evidence="3 9" id="KW-0597">Phosphoprotein</keyword>
<dbReference type="InterPro" id="IPR013656">
    <property type="entry name" value="PAS_4"/>
</dbReference>
<evidence type="ECO:0000259" key="11">
    <source>
        <dbReference type="PROSITE" id="PS50109"/>
    </source>
</evidence>
<dbReference type="Pfam" id="PF08447">
    <property type="entry name" value="PAS_3"/>
    <property type="match status" value="1"/>
</dbReference>
<dbReference type="Gene3D" id="3.40.50.2300">
    <property type="match status" value="1"/>
</dbReference>
<dbReference type="OrthoDB" id="8579121at2"/>
<dbReference type="SMART" id="SM00387">
    <property type="entry name" value="HATPase_c"/>
    <property type="match status" value="1"/>
</dbReference>
<dbReference type="CDD" id="cd00130">
    <property type="entry name" value="PAS"/>
    <property type="match status" value="1"/>
</dbReference>
<evidence type="ECO:0000256" key="1">
    <source>
        <dbReference type="ARBA" id="ARBA00000085"/>
    </source>
</evidence>
<dbReference type="EMBL" id="SDKK01000002">
    <property type="protein sequence ID" value="TYC61677.1"/>
    <property type="molecule type" value="Genomic_DNA"/>
</dbReference>
<dbReference type="SMART" id="SM00086">
    <property type="entry name" value="PAC"/>
    <property type="match status" value="3"/>
</dbReference>
<dbReference type="PRINTS" id="PR00344">
    <property type="entry name" value="BCTRLSENSOR"/>
</dbReference>
<evidence type="ECO:0000256" key="6">
    <source>
        <dbReference type="ARBA" id="ARBA00023012"/>
    </source>
</evidence>
<dbReference type="PROSITE" id="PS50113">
    <property type="entry name" value="PAC"/>
    <property type="match status" value="2"/>
</dbReference>
<dbReference type="AlphaFoldDB" id="A0A6C2D5Q3"/>
<evidence type="ECO:0000259" key="12">
    <source>
        <dbReference type="PROSITE" id="PS50110"/>
    </source>
</evidence>
<dbReference type="InterPro" id="IPR001789">
    <property type="entry name" value="Sig_transdc_resp-reg_receiver"/>
</dbReference>
<protein>
    <recommendedName>
        <fullName evidence="8">Virulence sensor protein BvgS</fullName>
        <ecNumber evidence="2">2.7.13.3</ecNumber>
    </recommendedName>
</protein>
<dbReference type="SUPFAM" id="SSF47384">
    <property type="entry name" value="Homodimeric domain of signal transducing histidine kinase"/>
    <property type="match status" value="1"/>
</dbReference>
<keyword evidence="6" id="KW-0902">Two-component regulatory system</keyword>
<keyword evidence="4" id="KW-0808">Transferase</keyword>
<dbReference type="Gene3D" id="2.10.70.100">
    <property type="match status" value="1"/>
</dbReference>
<dbReference type="EC" id="2.7.13.3" evidence="2"/>
<dbReference type="Pfam" id="PF08448">
    <property type="entry name" value="PAS_4"/>
    <property type="match status" value="1"/>
</dbReference>
<dbReference type="InterPro" id="IPR011006">
    <property type="entry name" value="CheY-like_superfamily"/>
</dbReference>
<dbReference type="CDD" id="cd00082">
    <property type="entry name" value="HisKA"/>
    <property type="match status" value="1"/>
</dbReference>
<evidence type="ECO:0000256" key="8">
    <source>
        <dbReference type="ARBA" id="ARBA00070152"/>
    </source>
</evidence>
<dbReference type="GO" id="GO:0000155">
    <property type="term" value="F:phosphorelay sensor kinase activity"/>
    <property type="evidence" value="ECO:0007669"/>
    <property type="project" value="InterPro"/>
</dbReference>
<dbReference type="InterPro" id="IPR013655">
    <property type="entry name" value="PAS_fold_3"/>
</dbReference>
<dbReference type="SMART" id="SM00091">
    <property type="entry name" value="PAS"/>
    <property type="match status" value="3"/>
</dbReference>
<dbReference type="InterPro" id="IPR000700">
    <property type="entry name" value="PAS-assoc_C"/>
</dbReference>
<dbReference type="InterPro" id="IPR036890">
    <property type="entry name" value="HATPase_C_sf"/>
</dbReference>
<dbReference type="CDD" id="cd12915">
    <property type="entry name" value="PDC2_DGC_like"/>
    <property type="match status" value="1"/>
</dbReference>
<keyword evidence="10" id="KW-1133">Transmembrane helix</keyword>
<dbReference type="FunFam" id="3.30.565.10:FF:000010">
    <property type="entry name" value="Sensor histidine kinase RcsC"/>
    <property type="match status" value="1"/>
</dbReference>
<evidence type="ECO:0000256" key="10">
    <source>
        <dbReference type="SAM" id="Phobius"/>
    </source>
</evidence>
<feature type="domain" description="Histidine kinase" evidence="11">
    <location>
        <begin position="772"/>
        <end position="989"/>
    </location>
</feature>
<reference evidence="15 16" key="1">
    <citation type="submission" date="2019-01" db="EMBL/GenBank/DDBJ databases">
        <title>Zoogloea oleivorans genome sequencing and assembly.</title>
        <authorList>
            <person name="Tancsics A."/>
            <person name="Farkas M."/>
            <person name="Kriszt B."/>
            <person name="Maroti G."/>
            <person name="Horvath B."/>
        </authorList>
    </citation>
    <scope>NUCLEOTIDE SEQUENCE [LARGE SCALE GENOMIC DNA]</scope>
    <source>
        <strain evidence="15 16">Buc</strain>
    </source>
</reference>
<dbReference type="SMART" id="SM00388">
    <property type="entry name" value="HisKA"/>
    <property type="match status" value="1"/>
</dbReference>
<proteinExistence type="predicted"/>
<feature type="transmembrane region" description="Helical" evidence="10">
    <location>
        <begin position="20"/>
        <end position="44"/>
    </location>
</feature>
<feature type="modified residue" description="4-aspartylphosphate" evidence="9">
    <location>
        <position position="1070"/>
    </location>
</feature>
<dbReference type="InterPro" id="IPR003594">
    <property type="entry name" value="HATPase_dom"/>
</dbReference>
<dbReference type="SUPFAM" id="SSF55785">
    <property type="entry name" value="PYP-like sensor domain (PAS domain)"/>
    <property type="match status" value="3"/>
</dbReference>
<evidence type="ECO:0000256" key="9">
    <source>
        <dbReference type="PROSITE-ProRule" id="PRU00169"/>
    </source>
</evidence>
<evidence type="ECO:0000313" key="15">
    <source>
        <dbReference type="EMBL" id="TYC61677.1"/>
    </source>
</evidence>
<evidence type="ECO:0000256" key="7">
    <source>
        <dbReference type="ARBA" id="ARBA00058004"/>
    </source>
</evidence>
<keyword evidence="16" id="KW-1185">Reference proteome</keyword>
<dbReference type="PROSITE" id="PS50112">
    <property type="entry name" value="PAS"/>
    <property type="match status" value="1"/>
</dbReference>
<keyword evidence="10" id="KW-0812">Transmembrane</keyword>
<dbReference type="Pfam" id="PF00512">
    <property type="entry name" value="HisKA"/>
    <property type="match status" value="1"/>
</dbReference>
<dbReference type="PANTHER" id="PTHR43047">
    <property type="entry name" value="TWO-COMPONENT HISTIDINE PROTEIN KINASE"/>
    <property type="match status" value="1"/>
</dbReference>
<dbReference type="Gene3D" id="1.10.287.130">
    <property type="match status" value="1"/>
</dbReference>
<dbReference type="Proteomes" id="UP000389128">
    <property type="component" value="Unassembled WGS sequence"/>
</dbReference>
<dbReference type="Pfam" id="PF02518">
    <property type="entry name" value="HATPase_c"/>
    <property type="match status" value="1"/>
</dbReference>
<feature type="transmembrane region" description="Helical" evidence="10">
    <location>
        <begin position="309"/>
        <end position="330"/>
    </location>
</feature>
<dbReference type="Pfam" id="PF00072">
    <property type="entry name" value="Response_reg"/>
    <property type="match status" value="1"/>
</dbReference>
<dbReference type="SUPFAM" id="SSF52172">
    <property type="entry name" value="CheY-like"/>
    <property type="match status" value="1"/>
</dbReference>
<keyword evidence="5" id="KW-0418">Kinase</keyword>
<sequence length="1139" mass="124464">MTRSSPMCEEGGEVLRPWRFIRLLTVAVVLSNLAALLLGGVSLYDSHQRAEELARQTTRNLVHVLDESMARSGRTIDVTLRAVVDELEREERAGQSGPARDEFVMAMLARYKNWLPEAEGIRVFDEHGKARWTSRSGPSARISVADREFFKILQADPQRGLFVSRPVVGRLVPGWVIPFVRRFNHPDGSFAGVVSAIVPVATVTEALARPQLGPGGSAILRYEDLSLIARHPPVAGPAGQVGDSQTSGQFHALMAAGQSSVTYHAPKTSDGPERINSVRRVAGLPFLLVVGMASDDYLQAWRRELVETVCLLTLFMLITVGSAILIGRLYRRQQHYTERLQDSKTHLEAALLDLRDRDRALGAAELVAGLGVYSIDLVSWVPQSSPRLLEIFGVPANTVLGEREWSEALHPADREAVLADFVGGLLQEGRPYDRICRIVRPSGEIRWIHALGVAERDAAGKLVSVHGAVQDITERQCAEASLQAALDEHEKLVARIPVGVFKQKVGQDGRITFVYVSPRFCEQLGVTVQAVLDDARVVLRCLHPGDAAGFAARCRAVLRHPGPFEWEGRVVVGGALRWVSVLSTPTILDDGELLWEGVQSDVTDRKLAEIALRDSEERYRLLLQHSPVGILHFNNDLKVSYCNLQFAQIMNVPHGYMLKLDCSALKDQRVIPAMRAALEGSFGEYEGPYQTSYAGQNLNIAMNCAPVRDEAGRIVGGIAILQDITDRVMKDRELARYRDSLEELVVERTADLEASRAEAERLARVKSEFLANMSHEIRTPLNGVLGLAHIGYRESQGRDRAQDTFARIVSSGQLLLGIINDILDFSKIEAGKLRVEVIPVDPGKIIGETLELMEERAQAKGLALRFHRASPLPPRCMADPLRIGQVLLNLLSNAIKFTENGSVTLNASHDGEHLLFQVRDTGIGMSAAEIAKVFAPFEQADNSITRKFGGTGLGLTITHRIVELMGGTLRAESEPGKGSVFEVRLPSALVSVVSVDAGEACLADVPQGAPGARLAGYNVLVAEDNEVNQMVLEELLLEEGACVTLTGNGQEAVDCLRASGAGAFHVVLMDVQMPVMDGYAATREIHVLAPALPVIGQTAHAFDEERARCFAAGMVAHLAKPIDPERMVRAILRHGVKRA</sequence>
<evidence type="ECO:0000256" key="4">
    <source>
        <dbReference type="ARBA" id="ARBA00022679"/>
    </source>
</evidence>
<comment type="function">
    <text evidence="7">Member of the two-component regulatory system BvgS/BvgA. Phosphorylates BvgA via a four-step phosphorelay in response to environmental signals.</text>
</comment>
<dbReference type="Gene3D" id="3.30.450.20">
    <property type="entry name" value="PAS domain"/>
    <property type="match status" value="5"/>
</dbReference>
<dbReference type="NCBIfam" id="TIGR00229">
    <property type="entry name" value="sensory_box"/>
    <property type="match status" value="2"/>
</dbReference>
<feature type="domain" description="PAS" evidence="13">
    <location>
        <begin position="372"/>
        <end position="429"/>
    </location>
</feature>